<evidence type="ECO:0000256" key="5">
    <source>
        <dbReference type="ARBA" id="ARBA00022777"/>
    </source>
</evidence>
<dbReference type="Gene3D" id="3.30.565.10">
    <property type="entry name" value="Histidine kinase-like ATPase, C-terminal domain"/>
    <property type="match status" value="1"/>
</dbReference>
<evidence type="ECO:0000256" key="3">
    <source>
        <dbReference type="ARBA" id="ARBA00022679"/>
    </source>
</evidence>
<evidence type="ECO:0000256" key="7">
    <source>
        <dbReference type="ARBA" id="ARBA00023012"/>
    </source>
</evidence>
<keyword evidence="6" id="KW-0067">ATP-binding</keyword>
<sequence length="70" mass="7910">MGIKAEDLPRLFERYNRVEHSQTQYISGFGISLYLSAEIIKRHGGRIWAESELGNGSVFYFTLPQTVSGS</sequence>
<dbReference type="AlphaFoldDB" id="A0A556M970"/>
<dbReference type="GO" id="GO:0004673">
    <property type="term" value="F:protein histidine kinase activity"/>
    <property type="evidence" value="ECO:0007669"/>
    <property type="project" value="UniProtKB-EC"/>
</dbReference>
<dbReference type="InterPro" id="IPR005467">
    <property type="entry name" value="His_kinase_dom"/>
</dbReference>
<evidence type="ECO:0000256" key="4">
    <source>
        <dbReference type="ARBA" id="ARBA00022741"/>
    </source>
</evidence>
<dbReference type="PANTHER" id="PTHR42878:SF7">
    <property type="entry name" value="SENSOR HISTIDINE KINASE GLRK"/>
    <property type="match status" value="1"/>
</dbReference>
<dbReference type="PROSITE" id="PS50109">
    <property type="entry name" value="HIS_KIN"/>
    <property type="match status" value="1"/>
</dbReference>
<evidence type="ECO:0000256" key="6">
    <source>
        <dbReference type="ARBA" id="ARBA00022840"/>
    </source>
</evidence>
<evidence type="ECO:0000256" key="1">
    <source>
        <dbReference type="ARBA" id="ARBA00000085"/>
    </source>
</evidence>
<comment type="caution">
    <text evidence="9">The sequence shown here is derived from an EMBL/GenBank/DDBJ whole genome shotgun (WGS) entry which is preliminary data.</text>
</comment>
<protein>
    <recommendedName>
        <fullName evidence="2">histidine kinase</fullName>
        <ecNumber evidence="2">2.7.13.3</ecNumber>
    </recommendedName>
</protein>
<dbReference type="InterPro" id="IPR003594">
    <property type="entry name" value="HATPase_dom"/>
</dbReference>
<proteinExistence type="predicted"/>
<keyword evidence="5" id="KW-0418">Kinase</keyword>
<dbReference type="GO" id="GO:0000156">
    <property type="term" value="F:phosphorelay response regulator activity"/>
    <property type="evidence" value="ECO:0007669"/>
    <property type="project" value="TreeGrafter"/>
</dbReference>
<dbReference type="SUPFAM" id="SSF55874">
    <property type="entry name" value="ATPase domain of HSP90 chaperone/DNA topoisomerase II/histidine kinase"/>
    <property type="match status" value="1"/>
</dbReference>
<dbReference type="PANTHER" id="PTHR42878">
    <property type="entry name" value="TWO-COMPONENT HISTIDINE KINASE"/>
    <property type="match status" value="1"/>
</dbReference>
<accession>A0A556M970</accession>
<keyword evidence="7" id="KW-0902">Two-component regulatory system</keyword>
<name>A0A556M970_9SPHI</name>
<dbReference type="PRINTS" id="PR00344">
    <property type="entry name" value="BCTRLSENSOR"/>
</dbReference>
<dbReference type="InterPro" id="IPR004358">
    <property type="entry name" value="Sig_transdc_His_kin-like_C"/>
</dbReference>
<dbReference type="GO" id="GO:0007234">
    <property type="term" value="P:osmosensory signaling via phosphorelay pathway"/>
    <property type="evidence" value="ECO:0007669"/>
    <property type="project" value="TreeGrafter"/>
</dbReference>
<comment type="catalytic activity">
    <reaction evidence="1">
        <text>ATP + protein L-histidine = ADP + protein N-phospho-L-histidine.</text>
        <dbReference type="EC" id="2.7.13.3"/>
    </reaction>
</comment>
<dbReference type="GO" id="GO:0005524">
    <property type="term" value="F:ATP binding"/>
    <property type="evidence" value="ECO:0007669"/>
    <property type="project" value="UniProtKB-KW"/>
</dbReference>
<dbReference type="EMBL" id="VLPK01000006">
    <property type="protein sequence ID" value="TSJ36459.1"/>
    <property type="molecule type" value="Genomic_DNA"/>
</dbReference>
<evidence type="ECO:0000313" key="9">
    <source>
        <dbReference type="EMBL" id="TSJ36459.1"/>
    </source>
</evidence>
<dbReference type="EC" id="2.7.13.3" evidence="2"/>
<evidence type="ECO:0000256" key="2">
    <source>
        <dbReference type="ARBA" id="ARBA00012438"/>
    </source>
</evidence>
<dbReference type="OrthoDB" id="9796457at2"/>
<dbReference type="RefSeq" id="WP_144250426.1">
    <property type="nucleotide sequence ID" value="NZ_VLPK01000006.1"/>
</dbReference>
<evidence type="ECO:0000259" key="8">
    <source>
        <dbReference type="PROSITE" id="PS50109"/>
    </source>
</evidence>
<dbReference type="Pfam" id="PF02518">
    <property type="entry name" value="HATPase_c"/>
    <property type="match status" value="1"/>
</dbReference>
<feature type="domain" description="Histidine kinase" evidence="8">
    <location>
        <begin position="1"/>
        <end position="67"/>
    </location>
</feature>
<dbReference type="GO" id="GO:0030295">
    <property type="term" value="F:protein kinase activator activity"/>
    <property type="evidence" value="ECO:0007669"/>
    <property type="project" value="TreeGrafter"/>
</dbReference>
<dbReference type="InterPro" id="IPR036890">
    <property type="entry name" value="HATPase_C_sf"/>
</dbReference>
<reference evidence="9 10" key="1">
    <citation type="submission" date="2019-07" db="EMBL/GenBank/DDBJ databases">
        <authorList>
            <person name="Huq M.A."/>
        </authorList>
    </citation>
    <scope>NUCLEOTIDE SEQUENCE [LARGE SCALE GENOMIC DNA]</scope>
    <source>
        <strain evidence="9 10">MAH-19</strain>
    </source>
</reference>
<keyword evidence="3" id="KW-0808">Transferase</keyword>
<gene>
    <name evidence="9" type="ORF">FO440_21745</name>
</gene>
<keyword evidence="10" id="KW-1185">Reference proteome</keyword>
<keyword evidence="4" id="KW-0547">Nucleotide-binding</keyword>
<organism evidence="9 10">
    <name type="scientific">Mucilaginibacter corticis</name>
    <dbReference type="NCBI Taxonomy" id="2597670"/>
    <lineage>
        <taxon>Bacteria</taxon>
        <taxon>Pseudomonadati</taxon>
        <taxon>Bacteroidota</taxon>
        <taxon>Sphingobacteriia</taxon>
        <taxon>Sphingobacteriales</taxon>
        <taxon>Sphingobacteriaceae</taxon>
        <taxon>Mucilaginibacter</taxon>
    </lineage>
</organism>
<dbReference type="Proteomes" id="UP000318733">
    <property type="component" value="Unassembled WGS sequence"/>
</dbReference>
<evidence type="ECO:0000313" key="10">
    <source>
        <dbReference type="Proteomes" id="UP000318733"/>
    </source>
</evidence>
<dbReference type="InterPro" id="IPR050351">
    <property type="entry name" value="BphY/WalK/GraS-like"/>
</dbReference>